<dbReference type="Gene3D" id="3.40.50.150">
    <property type="entry name" value="Vaccinia Virus protein VP39"/>
    <property type="match status" value="1"/>
</dbReference>
<accession>A0ABU0UBS5</accession>
<dbReference type="GO" id="GO:0032259">
    <property type="term" value="P:methylation"/>
    <property type="evidence" value="ECO:0007669"/>
    <property type="project" value="UniProtKB-KW"/>
</dbReference>
<evidence type="ECO:0000259" key="3">
    <source>
        <dbReference type="Pfam" id="PF05175"/>
    </source>
</evidence>
<keyword evidence="5" id="KW-1185">Reference proteome</keyword>
<dbReference type="Pfam" id="PF05175">
    <property type="entry name" value="MTS"/>
    <property type="match status" value="1"/>
</dbReference>
<dbReference type="EMBL" id="JAUTBA010000001">
    <property type="protein sequence ID" value="MDQ1152313.1"/>
    <property type="molecule type" value="Genomic_DNA"/>
</dbReference>
<dbReference type="InterPro" id="IPR029063">
    <property type="entry name" value="SAM-dependent_MTases_sf"/>
</dbReference>
<evidence type="ECO:0000256" key="2">
    <source>
        <dbReference type="ARBA" id="ARBA00022691"/>
    </source>
</evidence>
<feature type="domain" description="Methyltransferase small" evidence="3">
    <location>
        <begin position="23"/>
        <end position="132"/>
    </location>
</feature>
<keyword evidence="1 4" id="KW-0489">Methyltransferase</keyword>
<keyword evidence="2" id="KW-0949">S-adenosyl-L-methionine</keyword>
<dbReference type="RefSeq" id="WP_307187632.1">
    <property type="nucleotide sequence ID" value="NZ_JAUTBA010000001.1"/>
</dbReference>
<name>A0ABU0UBS5_9SPHI</name>
<comment type="caution">
    <text evidence="4">The sequence shown here is derived from an EMBL/GenBank/DDBJ whole genome shotgun (WGS) entry which is preliminary data.</text>
</comment>
<dbReference type="InterPro" id="IPR007848">
    <property type="entry name" value="Small_mtfrase_dom"/>
</dbReference>
<dbReference type="InterPro" id="IPR050210">
    <property type="entry name" value="tRNA_Adenine-N(6)_MTase"/>
</dbReference>
<evidence type="ECO:0000313" key="4">
    <source>
        <dbReference type="EMBL" id="MDQ1152313.1"/>
    </source>
</evidence>
<protein>
    <submittedName>
        <fullName evidence="4">tRNA1Val (Adenine37-N6)-methyltransferase</fullName>
        <ecNumber evidence="4">2.1.1.223</ecNumber>
    </submittedName>
</protein>
<proteinExistence type="predicted"/>
<evidence type="ECO:0000313" key="5">
    <source>
        <dbReference type="Proteomes" id="UP001244640"/>
    </source>
</evidence>
<dbReference type="EC" id="2.1.1.223" evidence="4"/>
<reference evidence="4 5" key="1">
    <citation type="submission" date="2023-07" db="EMBL/GenBank/DDBJ databases">
        <title>Functional and genomic diversity of the sorghum phyllosphere microbiome.</title>
        <authorList>
            <person name="Shade A."/>
        </authorList>
    </citation>
    <scope>NUCLEOTIDE SEQUENCE [LARGE SCALE GENOMIC DNA]</scope>
    <source>
        <strain evidence="4 5">SORGH_AS_0892</strain>
    </source>
</reference>
<sequence>MASIFRFKEFEVDQSDCAMKINTDGVLLASLLEVETAGRILDIGTGTGVIALMLAQRFVNSWVEAVELDSLAAAMADKNFRHSVFCDRLMLHACAFQCMEMAAPYDLIVSNPPFYTDSLHNPDNRKKLARHADVEFFAELLDFASLRLSNQGKLILIVPTALADILMKISTERALYCCAEVQISSFEGGSVIRKIITFERKPVESVAVREFVIYAEKGIYSAAYRHVLAPYFLAF</sequence>
<dbReference type="PANTHER" id="PTHR47739">
    <property type="entry name" value="TRNA1(VAL) (ADENINE(37)-N6)-METHYLTRANSFERASE"/>
    <property type="match status" value="1"/>
</dbReference>
<evidence type="ECO:0000256" key="1">
    <source>
        <dbReference type="ARBA" id="ARBA00022603"/>
    </source>
</evidence>
<dbReference type="PROSITE" id="PS00092">
    <property type="entry name" value="N6_MTASE"/>
    <property type="match status" value="1"/>
</dbReference>
<dbReference type="GO" id="GO:0008168">
    <property type="term" value="F:methyltransferase activity"/>
    <property type="evidence" value="ECO:0007669"/>
    <property type="project" value="UniProtKB-KW"/>
</dbReference>
<dbReference type="Proteomes" id="UP001244640">
    <property type="component" value="Unassembled WGS sequence"/>
</dbReference>
<keyword evidence="4" id="KW-0808">Transferase</keyword>
<dbReference type="InterPro" id="IPR002052">
    <property type="entry name" value="DNA_methylase_N6_adenine_CS"/>
</dbReference>
<dbReference type="CDD" id="cd02440">
    <property type="entry name" value="AdoMet_MTases"/>
    <property type="match status" value="1"/>
</dbReference>
<dbReference type="PANTHER" id="PTHR47739:SF1">
    <property type="entry name" value="TRNA1(VAL) (ADENINE(37)-N6)-METHYLTRANSFERASE"/>
    <property type="match status" value="1"/>
</dbReference>
<organism evidence="4 5">
    <name type="scientific">Sphingobacterium zeae</name>
    <dbReference type="NCBI Taxonomy" id="1776859"/>
    <lineage>
        <taxon>Bacteria</taxon>
        <taxon>Pseudomonadati</taxon>
        <taxon>Bacteroidota</taxon>
        <taxon>Sphingobacteriia</taxon>
        <taxon>Sphingobacteriales</taxon>
        <taxon>Sphingobacteriaceae</taxon>
        <taxon>Sphingobacterium</taxon>
    </lineage>
</organism>
<dbReference type="SUPFAM" id="SSF53335">
    <property type="entry name" value="S-adenosyl-L-methionine-dependent methyltransferases"/>
    <property type="match status" value="1"/>
</dbReference>
<gene>
    <name evidence="4" type="ORF">QE382_004297</name>
</gene>